<dbReference type="GO" id="GO:0031177">
    <property type="term" value="F:phosphopantetheine binding"/>
    <property type="evidence" value="ECO:0007669"/>
    <property type="project" value="TreeGrafter"/>
</dbReference>
<feature type="domain" description="Condensation" evidence="1">
    <location>
        <begin position="234"/>
        <end position="348"/>
    </location>
</feature>
<accession>A0A1I3N1D8</accession>
<dbReference type="EMBL" id="FOQY01000006">
    <property type="protein sequence ID" value="SFJ02726.1"/>
    <property type="molecule type" value="Genomic_DNA"/>
</dbReference>
<dbReference type="GO" id="GO:0043041">
    <property type="term" value="P:amino acid activation for nonribosomal peptide biosynthetic process"/>
    <property type="evidence" value="ECO:0007669"/>
    <property type="project" value="TreeGrafter"/>
</dbReference>
<dbReference type="RefSeq" id="WP_093886936.1">
    <property type="nucleotide sequence ID" value="NZ_FOQY01000006.1"/>
</dbReference>
<dbReference type="PANTHER" id="PTHR45527:SF1">
    <property type="entry name" value="FATTY ACID SYNTHASE"/>
    <property type="match status" value="1"/>
</dbReference>
<keyword evidence="3" id="KW-1185">Reference proteome</keyword>
<sequence length="425" mass="45434">MPGTLQDFVSALTPDKARLLVERVGDSERYPLSPPQLAVYTADQVTPGTTAYLNPSIIRLDGPLDTGRLVTALAGLHYRNPALRSRYGLGADGPYAVVTACGSPELEIVDVSDAADPGTEALDEARWALRPFTGLDAPPLWRAMLIREAAERHSLVLILHHLISDGWSWEILSEQLAALYAAGPVPRSEDYFRTWQRRCPVDPAAAEDIAIEVADALDAPRLAGSGDGPGPGVTLQFRLVDEDRARVEAAARATGATPMTVLLWAAGKALAELRETPRSVVLVPAAGRWDAASERAVGCYVNSLPLVLDARSTLAVTAERLRALVARQATPLSEVMRHLGDERAEAGRIMVVHNNAPAAGTSFAALTATPVHLPLADVQRDLTYSVWSRHDGIGGELQVRAGVAAAYGADRLVGEFIAVLRRLPG</sequence>
<dbReference type="GO" id="GO:0044550">
    <property type="term" value="P:secondary metabolite biosynthetic process"/>
    <property type="evidence" value="ECO:0007669"/>
    <property type="project" value="TreeGrafter"/>
</dbReference>
<evidence type="ECO:0000313" key="3">
    <source>
        <dbReference type="Proteomes" id="UP000199111"/>
    </source>
</evidence>
<proteinExistence type="predicted"/>
<dbReference type="PANTHER" id="PTHR45527">
    <property type="entry name" value="NONRIBOSOMAL PEPTIDE SYNTHETASE"/>
    <property type="match status" value="1"/>
</dbReference>
<name>A0A1I3N1D8_9ACTN</name>
<gene>
    <name evidence="2" type="ORF">SAMN05216275_10671</name>
</gene>
<dbReference type="Pfam" id="PF00668">
    <property type="entry name" value="Condensation"/>
    <property type="match status" value="2"/>
</dbReference>
<reference evidence="3" key="1">
    <citation type="submission" date="2016-10" db="EMBL/GenBank/DDBJ databases">
        <authorList>
            <person name="Varghese N."/>
            <person name="Submissions S."/>
        </authorList>
    </citation>
    <scope>NUCLEOTIDE SEQUENCE [LARGE SCALE GENOMIC DNA]</scope>
    <source>
        <strain evidence="3">CGMCC 4.2126</strain>
    </source>
</reference>
<feature type="domain" description="Condensation" evidence="1">
    <location>
        <begin position="28"/>
        <end position="182"/>
    </location>
</feature>
<evidence type="ECO:0000313" key="2">
    <source>
        <dbReference type="EMBL" id="SFJ02726.1"/>
    </source>
</evidence>
<dbReference type="GO" id="GO:0005737">
    <property type="term" value="C:cytoplasm"/>
    <property type="evidence" value="ECO:0007669"/>
    <property type="project" value="TreeGrafter"/>
</dbReference>
<dbReference type="Proteomes" id="UP000199111">
    <property type="component" value="Unassembled WGS sequence"/>
</dbReference>
<dbReference type="AlphaFoldDB" id="A0A1I3N1D8"/>
<dbReference type="InterPro" id="IPR023213">
    <property type="entry name" value="CAT-like_dom_sf"/>
</dbReference>
<evidence type="ECO:0000259" key="1">
    <source>
        <dbReference type="Pfam" id="PF00668"/>
    </source>
</evidence>
<organism evidence="2 3">
    <name type="scientific">Streptosporangium canum</name>
    <dbReference type="NCBI Taxonomy" id="324952"/>
    <lineage>
        <taxon>Bacteria</taxon>
        <taxon>Bacillati</taxon>
        <taxon>Actinomycetota</taxon>
        <taxon>Actinomycetes</taxon>
        <taxon>Streptosporangiales</taxon>
        <taxon>Streptosporangiaceae</taxon>
        <taxon>Streptosporangium</taxon>
    </lineage>
</organism>
<dbReference type="GO" id="GO:0008610">
    <property type="term" value="P:lipid biosynthetic process"/>
    <property type="evidence" value="ECO:0007669"/>
    <property type="project" value="UniProtKB-ARBA"/>
</dbReference>
<dbReference type="SUPFAM" id="SSF52777">
    <property type="entry name" value="CoA-dependent acyltransferases"/>
    <property type="match status" value="2"/>
</dbReference>
<dbReference type="InterPro" id="IPR001242">
    <property type="entry name" value="Condensation_dom"/>
</dbReference>
<dbReference type="GO" id="GO:0003824">
    <property type="term" value="F:catalytic activity"/>
    <property type="evidence" value="ECO:0007669"/>
    <property type="project" value="InterPro"/>
</dbReference>
<protein>
    <submittedName>
        <fullName evidence="2">Condensation domain-containing protein</fullName>
    </submittedName>
</protein>
<dbReference type="Gene3D" id="3.30.559.10">
    <property type="entry name" value="Chloramphenicol acetyltransferase-like domain"/>
    <property type="match status" value="1"/>
</dbReference>
<dbReference type="Gene3D" id="3.30.559.30">
    <property type="entry name" value="Nonribosomal peptide synthetase, condensation domain"/>
    <property type="match status" value="1"/>
</dbReference>
<dbReference type="GeneID" id="96298021"/>